<accession>A0A919PLR3</accession>
<feature type="transmembrane region" description="Helical" evidence="2">
    <location>
        <begin position="135"/>
        <end position="155"/>
    </location>
</feature>
<keyword evidence="2" id="KW-0812">Transmembrane</keyword>
<comment type="caution">
    <text evidence="3">The sequence shown here is derived from an EMBL/GenBank/DDBJ whole genome shotgun (WGS) entry which is preliminary data.</text>
</comment>
<sequence>MTAPDGRAEVGTTNRDEWSQPVRRSVVPVSALAFGVSGWLMAHLVTSWLLAHQHEAAHGVAAGVGHVHARDAALAVLVAALTGVALLAVACAVSLRPGAAPAGVRQAGRWSVGVFLAAESAGFAFSEQHVVPPPLVLLAGLAVHALCAATAAVLCRRGVEGILIAAAALAGVPISVEQPAPGGFGPPPQRRSRRLSLRRAGRGPPRWSVFA</sequence>
<organism evidence="3 4">
    <name type="scientific">Dactylosporangium siamense</name>
    <dbReference type="NCBI Taxonomy" id="685454"/>
    <lineage>
        <taxon>Bacteria</taxon>
        <taxon>Bacillati</taxon>
        <taxon>Actinomycetota</taxon>
        <taxon>Actinomycetes</taxon>
        <taxon>Micromonosporales</taxon>
        <taxon>Micromonosporaceae</taxon>
        <taxon>Dactylosporangium</taxon>
    </lineage>
</organism>
<name>A0A919PLR3_9ACTN</name>
<reference evidence="3" key="1">
    <citation type="submission" date="2021-01" db="EMBL/GenBank/DDBJ databases">
        <title>Whole genome shotgun sequence of Dactylosporangium siamense NBRC 106093.</title>
        <authorList>
            <person name="Komaki H."/>
            <person name="Tamura T."/>
        </authorList>
    </citation>
    <scope>NUCLEOTIDE SEQUENCE</scope>
    <source>
        <strain evidence="3">NBRC 106093</strain>
    </source>
</reference>
<protein>
    <submittedName>
        <fullName evidence="3">Uncharacterized protein</fullName>
    </submittedName>
</protein>
<keyword evidence="2" id="KW-0472">Membrane</keyword>
<feature type="compositionally biased region" description="Low complexity" evidence="1">
    <location>
        <begin position="202"/>
        <end position="211"/>
    </location>
</feature>
<evidence type="ECO:0000313" key="3">
    <source>
        <dbReference type="EMBL" id="GIG47130.1"/>
    </source>
</evidence>
<keyword evidence="4" id="KW-1185">Reference proteome</keyword>
<evidence type="ECO:0000256" key="2">
    <source>
        <dbReference type="SAM" id="Phobius"/>
    </source>
</evidence>
<gene>
    <name evidence="3" type="ORF">Dsi01nite_051710</name>
</gene>
<proteinExistence type="predicted"/>
<feature type="transmembrane region" description="Helical" evidence="2">
    <location>
        <begin position="72"/>
        <end position="95"/>
    </location>
</feature>
<feature type="transmembrane region" description="Helical" evidence="2">
    <location>
        <begin position="26"/>
        <end position="51"/>
    </location>
</feature>
<keyword evidence="2" id="KW-1133">Transmembrane helix</keyword>
<feature type="compositionally biased region" description="Basic residues" evidence="1">
    <location>
        <begin position="190"/>
        <end position="201"/>
    </location>
</feature>
<dbReference type="AlphaFoldDB" id="A0A919PLR3"/>
<evidence type="ECO:0000256" key="1">
    <source>
        <dbReference type="SAM" id="MobiDB-lite"/>
    </source>
</evidence>
<evidence type="ECO:0000313" key="4">
    <source>
        <dbReference type="Proteomes" id="UP000660611"/>
    </source>
</evidence>
<feature type="region of interest" description="Disordered" evidence="1">
    <location>
        <begin position="180"/>
        <end position="211"/>
    </location>
</feature>
<dbReference type="Proteomes" id="UP000660611">
    <property type="component" value="Unassembled WGS sequence"/>
</dbReference>
<dbReference type="EMBL" id="BONQ01000081">
    <property type="protein sequence ID" value="GIG47130.1"/>
    <property type="molecule type" value="Genomic_DNA"/>
</dbReference>